<dbReference type="Proteomes" id="UP000000560">
    <property type="component" value="Chromosome VI"/>
</dbReference>
<dbReference type="RefSeq" id="XP_050468550.1">
    <property type="nucleotide sequence ID" value="XM_050612654.1"/>
</dbReference>
<reference evidence="2" key="2">
    <citation type="journal article" date="2009" name="Fungal Genet. Biol.">
        <title>The 2008 update of the Aspergillus nidulans genome annotation: a community effort.</title>
        <authorList>
            <person name="Wortman J.R."/>
            <person name="Gilsenan J.M."/>
            <person name="Joardar V."/>
            <person name="Deegan J."/>
            <person name="Clutterbuck J."/>
            <person name="Andersen M.R."/>
            <person name="Archer D."/>
            <person name="Bencina M."/>
            <person name="Braus G."/>
            <person name="Coutinho P."/>
            <person name="von Dohren H."/>
            <person name="Doonan J."/>
            <person name="Driessen A.J."/>
            <person name="Durek P."/>
            <person name="Espeso E."/>
            <person name="Fekete E."/>
            <person name="Flipphi M."/>
            <person name="Estrada C.G."/>
            <person name="Geysens S."/>
            <person name="Goldman G."/>
            <person name="de Groot P.W."/>
            <person name="Hansen K."/>
            <person name="Harris S.D."/>
            <person name="Heinekamp T."/>
            <person name="Helmstaedt K."/>
            <person name="Henrissat B."/>
            <person name="Hofmann G."/>
            <person name="Homan T."/>
            <person name="Horio T."/>
            <person name="Horiuchi H."/>
            <person name="James S."/>
            <person name="Jones M."/>
            <person name="Karaffa L."/>
            <person name="Karanyi Z."/>
            <person name="Kato M."/>
            <person name="Keller N."/>
            <person name="Kelly D.E."/>
            <person name="Kiel J.A."/>
            <person name="Kim J.M."/>
            <person name="van der Klei I.J."/>
            <person name="Klis F.M."/>
            <person name="Kovalchuk A."/>
            <person name="Krasevec N."/>
            <person name="Kubicek C.P."/>
            <person name="Liu B."/>
            <person name="Maccabe A."/>
            <person name="Meyer V."/>
            <person name="Mirabito P."/>
            <person name="Miskei M."/>
            <person name="Mos M."/>
            <person name="Mullins J."/>
            <person name="Nelson D.R."/>
            <person name="Nielsen J."/>
            <person name="Oakley B.R."/>
            <person name="Osmani S.A."/>
            <person name="Pakula T."/>
            <person name="Paszewski A."/>
            <person name="Paulsen I."/>
            <person name="Pilsyk S."/>
            <person name="Pocsi I."/>
            <person name="Punt P.J."/>
            <person name="Ram A.F."/>
            <person name="Ren Q."/>
            <person name="Robellet X."/>
            <person name="Robson G."/>
            <person name="Seiboth B."/>
            <person name="van Solingen P."/>
            <person name="Specht T."/>
            <person name="Sun J."/>
            <person name="Taheri-Talesh N."/>
            <person name="Takeshita N."/>
            <person name="Ussery D."/>
            <person name="vanKuyk P.A."/>
            <person name="Visser H."/>
            <person name="van de Vondervoort P.J."/>
            <person name="de Vries R.P."/>
            <person name="Walton J."/>
            <person name="Xiang X."/>
            <person name="Xiong Y."/>
            <person name="Zeng A.P."/>
            <person name="Brandt B.W."/>
            <person name="Cornell M.J."/>
            <person name="van den Hondel C.A."/>
            <person name="Visser J."/>
            <person name="Oliver S.G."/>
            <person name="Turner G."/>
        </authorList>
    </citation>
    <scope>GENOME REANNOTATION</scope>
    <source>
        <strain evidence="2">FGSC A4 / ATCC 38163 / CBS 112.46 / NRRL 194 / M139</strain>
    </source>
</reference>
<proteinExistence type="predicted"/>
<dbReference type="GeneID" id="74896960"/>
<protein>
    <submittedName>
        <fullName evidence="1">Uncharacterized protein</fullName>
    </submittedName>
</protein>
<evidence type="ECO:0000313" key="2">
    <source>
        <dbReference type="Proteomes" id="UP000000560"/>
    </source>
</evidence>
<name>C8VJW4_EMENI</name>
<accession>C8VJW4</accession>
<gene>
    <name evidence="1" type="ORF">ANIA_11362</name>
</gene>
<organism evidence="1 2">
    <name type="scientific">Emericella nidulans (strain FGSC A4 / ATCC 38163 / CBS 112.46 / NRRL 194 / M139)</name>
    <name type="common">Aspergillus nidulans</name>
    <dbReference type="NCBI Taxonomy" id="227321"/>
    <lineage>
        <taxon>Eukaryota</taxon>
        <taxon>Fungi</taxon>
        <taxon>Dikarya</taxon>
        <taxon>Ascomycota</taxon>
        <taxon>Pezizomycotina</taxon>
        <taxon>Eurotiomycetes</taxon>
        <taxon>Eurotiomycetidae</taxon>
        <taxon>Eurotiales</taxon>
        <taxon>Aspergillaceae</taxon>
        <taxon>Aspergillus</taxon>
        <taxon>Aspergillus subgen. Nidulantes</taxon>
    </lineage>
</organism>
<evidence type="ECO:0000313" key="1">
    <source>
        <dbReference type="EMBL" id="CBF84072.1"/>
    </source>
</evidence>
<dbReference type="InParanoid" id="C8VJW4"/>
<reference evidence="2" key="1">
    <citation type="journal article" date="2005" name="Nature">
        <title>Sequencing of Aspergillus nidulans and comparative analysis with A. fumigatus and A. oryzae.</title>
        <authorList>
            <person name="Galagan J.E."/>
            <person name="Calvo S.E."/>
            <person name="Cuomo C."/>
            <person name="Ma L.J."/>
            <person name="Wortman J.R."/>
            <person name="Batzoglou S."/>
            <person name="Lee S.I."/>
            <person name="Basturkmen M."/>
            <person name="Spevak C.C."/>
            <person name="Clutterbuck J."/>
            <person name="Kapitonov V."/>
            <person name="Jurka J."/>
            <person name="Scazzocchio C."/>
            <person name="Farman M."/>
            <person name="Butler J."/>
            <person name="Purcell S."/>
            <person name="Harris S."/>
            <person name="Braus G.H."/>
            <person name="Draht O."/>
            <person name="Busch S."/>
            <person name="D'Enfert C."/>
            <person name="Bouchier C."/>
            <person name="Goldman G.H."/>
            <person name="Bell-Pedersen D."/>
            <person name="Griffiths-Jones S."/>
            <person name="Doonan J.H."/>
            <person name="Yu J."/>
            <person name="Vienken K."/>
            <person name="Pain A."/>
            <person name="Freitag M."/>
            <person name="Selker E.U."/>
            <person name="Archer D.B."/>
            <person name="Penalva M.A."/>
            <person name="Oakley B.R."/>
            <person name="Momany M."/>
            <person name="Tanaka T."/>
            <person name="Kumagai T."/>
            <person name="Asai K."/>
            <person name="Machida M."/>
            <person name="Nierman W.C."/>
            <person name="Denning D.W."/>
            <person name="Caddick M."/>
            <person name="Hynes M."/>
            <person name="Paoletti M."/>
            <person name="Fischer R."/>
            <person name="Miller B."/>
            <person name="Dyer P."/>
            <person name="Sachs M.S."/>
            <person name="Osmani S.A."/>
            <person name="Birren B.W."/>
        </authorList>
    </citation>
    <scope>NUCLEOTIDE SEQUENCE [LARGE SCALE GENOMIC DNA]</scope>
    <source>
        <strain evidence="2">FGSC A4 / ATCC 38163 / CBS 112.46 / NRRL 194 / M139</strain>
    </source>
</reference>
<dbReference type="AlphaFoldDB" id="C8VJW4"/>
<sequence>MTFLADGKECWDERSACNGTSSCWNKGSSMAACLELASTDMIQEASGHPKTHRERIEQAGTMYHSGGQPKLAIGNS</sequence>
<keyword evidence="2" id="KW-1185">Reference proteome</keyword>
<dbReference type="EMBL" id="BN001306">
    <property type="protein sequence ID" value="CBF84072.1"/>
    <property type="molecule type" value="Genomic_DNA"/>
</dbReference>
<dbReference type="KEGG" id="ani:ANIA_11362"/>
<dbReference type="HOGENOM" id="CLU_2654492_0_0_1"/>